<accession>A0ABV6D6B3</accession>
<evidence type="ECO:0000256" key="1">
    <source>
        <dbReference type="ARBA" id="ARBA00022729"/>
    </source>
</evidence>
<reference evidence="6 7" key="1">
    <citation type="submission" date="2024-09" db="EMBL/GenBank/DDBJ databases">
        <authorList>
            <person name="Sun Q."/>
            <person name="Mori K."/>
        </authorList>
    </citation>
    <scope>NUCLEOTIDE SEQUENCE [LARGE SCALE GENOMIC DNA]</scope>
    <source>
        <strain evidence="6 7">CCM 8543</strain>
    </source>
</reference>
<evidence type="ECO:0000313" key="7">
    <source>
        <dbReference type="Proteomes" id="UP001589755"/>
    </source>
</evidence>
<dbReference type="InterPro" id="IPR019554">
    <property type="entry name" value="Soluble_ligand-bd"/>
</dbReference>
<evidence type="ECO:0000259" key="4">
    <source>
        <dbReference type="Pfam" id="PF10531"/>
    </source>
</evidence>
<proteinExistence type="predicted"/>
<comment type="caution">
    <text evidence="6">The sequence shown here is derived from an EMBL/GenBank/DDBJ whole genome shotgun (WGS) entry which is preliminary data.</text>
</comment>
<feature type="domain" description="Soluble ligand binding" evidence="4">
    <location>
        <begin position="106"/>
        <end position="148"/>
    </location>
</feature>
<dbReference type="InterPro" id="IPR003715">
    <property type="entry name" value="Poly_export_N"/>
</dbReference>
<evidence type="ECO:0000313" key="6">
    <source>
        <dbReference type="EMBL" id="MFC0208170.1"/>
    </source>
</evidence>
<gene>
    <name evidence="6" type="ORF">ACFFJ2_07130</name>
</gene>
<dbReference type="Pfam" id="PF25994">
    <property type="entry name" value="HH_AprE"/>
    <property type="match status" value="1"/>
</dbReference>
<sequence>MLSCLCLILPSPADADEYLLGPQDRVRVKVYEWRASRDVIFEWSALNDVFTVGAEGRLALPFAGEVDAAGRTAEQVSAAIAESLMRNMGLGRQPDASVEVVDFRPVYILGDVAEPGAFPYRPGLTVLQALSIAGGLRVWEQDLARFRREIIQGRGDLIALALEKISLLARKARLEAELAGQDEITFPDELSSQADSSLAIRVKQQEELIFDARRQAISTQVRALEDLRRFLKQELASLTTQLGFLDKQIELIRKELGNVSSLVAKGLAPAPREMSLERTLAQIQSERLSAETGLLRTQQEISRTDVTILELRNQRANDVAFALRETQAQLDALARRTDTAMRLLRDSEATAPHLAASLAGIDASQARYTILRPGENGPDTLPAQEATPIKPGDTIKVEIPIPSGIEMPTGPAQAAGIDF</sequence>
<evidence type="ECO:0000259" key="5">
    <source>
        <dbReference type="Pfam" id="PF25994"/>
    </source>
</evidence>
<protein>
    <submittedName>
        <fullName evidence="6">Polysaccharide biosynthesis/export family protein</fullName>
    </submittedName>
</protein>
<dbReference type="InterPro" id="IPR049712">
    <property type="entry name" value="Poly_export"/>
</dbReference>
<dbReference type="Proteomes" id="UP001589755">
    <property type="component" value="Unassembled WGS sequence"/>
</dbReference>
<feature type="coiled-coil region" evidence="2">
    <location>
        <begin position="214"/>
        <end position="241"/>
    </location>
</feature>
<organism evidence="6 7">
    <name type="scientific">Chelativorans intermedius</name>
    <dbReference type="NCBI Taxonomy" id="515947"/>
    <lineage>
        <taxon>Bacteria</taxon>
        <taxon>Pseudomonadati</taxon>
        <taxon>Pseudomonadota</taxon>
        <taxon>Alphaproteobacteria</taxon>
        <taxon>Hyphomicrobiales</taxon>
        <taxon>Phyllobacteriaceae</taxon>
        <taxon>Chelativorans</taxon>
    </lineage>
</organism>
<keyword evidence="2" id="KW-0175">Coiled coil</keyword>
<evidence type="ECO:0000259" key="3">
    <source>
        <dbReference type="Pfam" id="PF02563"/>
    </source>
</evidence>
<keyword evidence="7" id="KW-1185">Reference proteome</keyword>
<dbReference type="PANTHER" id="PTHR33619">
    <property type="entry name" value="POLYSACCHARIDE EXPORT PROTEIN GFCE-RELATED"/>
    <property type="match status" value="1"/>
</dbReference>
<dbReference type="Pfam" id="PF10531">
    <property type="entry name" value="SLBB"/>
    <property type="match status" value="1"/>
</dbReference>
<dbReference type="Pfam" id="PF02563">
    <property type="entry name" value="Poly_export"/>
    <property type="match status" value="1"/>
</dbReference>
<dbReference type="InterPro" id="IPR058781">
    <property type="entry name" value="HH_AprE-like"/>
</dbReference>
<evidence type="ECO:0000256" key="2">
    <source>
        <dbReference type="SAM" id="Coils"/>
    </source>
</evidence>
<keyword evidence="1" id="KW-0732">Signal</keyword>
<name>A0ABV6D6B3_9HYPH</name>
<dbReference type="RefSeq" id="WP_261521397.1">
    <property type="nucleotide sequence ID" value="NZ_JAODNW010000018.1"/>
</dbReference>
<dbReference type="Gene3D" id="3.30.1950.10">
    <property type="entry name" value="wza like domain"/>
    <property type="match status" value="1"/>
</dbReference>
<feature type="domain" description="AprE-like long alpha-helical hairpin" evidence="5">
    <location>
        <begin position="159"/>
        <end position="338"/>
    </location>
</feature>
<dbReference type="PANTHER" id="PTHR33619:SF3">
    <property type="entry name" value="POLYSACCHARIDE EXPORT PROTEIN GFCE-RELATED"/>
    <property type="match status" value="1"/>
</dbReference>
<dbReference type="EMBL" id="JBHLXD010000009">
    <property type="protein sequence ID" value="MFC0208170.1"/>
    <property type="molecule type" value="Genomic_DNA"/>
</dbReference>
<feature type="domain" description="Polysaccharide export protein N-terminal" evidence="3">
    <location>
        <begin position="14"/>
        <end position="100"/>
    </location>
</feature>